<feature type="domain" description="Secretion system C-terminal sorting" evidence="4">
    <location>
        <begin position="427"/>
        <end position="500"/>
    </location>
</feature>
<keyword evidence="3" id="KW-0677">Repeat</keyword>
<dbReference type="Pfam" id="PF18962">
    <property type="entry name" value="Por_Secre_tail"/>
    <property type="match status" value="1"/>
</dbReference>
<dbReference type="RefSeq" id="WP_163287188.1">
    <property type="nucleotide sequence ID" value="NZ_JAAGVY010000075.1"/>
</dbReference>
<dbReference type="SUPFAM" id="SSF52058">
    <property type="entry name" value="L domain-like"/>
    <property type="match status" value="1"/>
</dbReference>
<dbReference type="EMBL" id="JAAGVY010000075">
    <property type="protein sequence ID" value="NEN25741.1"/>
    <property type="molecule type" value="Genomic_DNA"/>
</dbReference>
<name>A0A7K3WXC5_9FLAO</name>
<dbReference type="Proteomes" id="UP000486602">
    <property type="component" value="Unassembled WGS sequence"/>
</dbReference>
<keyword evidence="6" id="KW-1185">Reference proteome</keyword>
<gene>
    <name evidence="5" type="ORF">G3O08_19815</name>
</gene>
<dbReference type="PANTHER" id="PTHR47566:SF1">
    <property type="entry name" value="PROTEIN NUD1"/>
    <property type="match status" value="1"/>
</dbReference>
<evidence type="ECO:0000259" key="4">
    <source>
        <dbReference type="Pfam" id="PF18962"/>
    </source>
</evidence>
<sequence>MIVLLQTGLSGFAQIIDFPDTYFKQALIENGVDVSMDGEIDQSEALLISNLNISSDSISNLNGIEFFLNLSSLNCSDNLISELDLSSNTQLEYLNFTGNLLTSFDGSSNILLRSLICEWNILTSLELNSNNLLDTLNCNGNDISSLDLTGLTNLSYLLISGNNLTSIDLSNNISLKSLYCSFVYPLTSLDVSANPNLIVLYCNSTHLDTLILANPELVYLKCHNNNLEVLDLSNVPKLEELQCNYNNLTSLDLSNMYHLNVVNAGQNNLNELNISGDTSLTFLSVTENNLNSIVMANNFNLDNIQIQHNNFTDFDFTDLPSLRRFYGRDNKFSHFTVDHPTLEKLSLWYNDSLTFLDISASTSIRLLNLSYNEQPITVCVWTMPFPPDISSPDSGSVILSDYDSPNITFTEDCTVSVHEISTQRINVYPNPASEKLTIQGEFLNNTHVRFSMYDLYGRKVFTDTQYYSDSYQIDVSNFRSNMYILIVESGGRSVYKKITIL</sequence>
<dbReference type="NCBIfam" id="TIGR04183">
    <property type="entry name" value="Por_Secre_tail"/>
    <property type="match status" value="1"/>
</dbReference>
<dbReference type="InterPro" id="IPR026444">
    <property type="entry name" value="Secre_tail"/>
</dbReference>
<accession>A0A7K3WXC5</accession>
<reference evidence="5 6" key="1">
    <citation type="submission" date="2020-02" db="EMBL/GenBank/DDBJ databases">
        <title>Out from the shadows clarifying the taxonomy of the family Cryomorphaceae and related taxa by utilizing the GTDB taxonomic framework.</title>
        <authorList>
            <person name="Bowman J.P."/>
        </authorList>
    </citation>
    <scope>NUCLEOTIDE SEQUENCE [LARGE SCALE GENOMIC DNA]</scope>
    <source>
        <strain evidence="5 6">QSSC 1-22</strain>
    </source>
</reference>
<dbReference type="GO" id="GO:0035591">
    <property type="term" value="F:signaling adaptor activity"/>
    <property type="evidence" value="ECO:0007669"/>
    <property type="project" value="TreeGrafter"/>
</dbReference>
<evidence type="ECO:0000313" key="6">
    <source>
        <dbReference type="Proteomes" id="UP000486602"/>
    </source>
</evidence>
<evidence type="ECO:0000256" key="1">
    <source>
        <dbReference type="ARBA" id="ARBA00022614"/>
    </source>
</evidence>
<dbReference type="Gene3D" id="3.80.10.10">
    <property type="entry name" value="Ribonuclease Inhibitor"/>
    <property type="match status" value="2"/>
</dbReference>
<evidence type="ECO:0000313" key="5">
    <source>
        <dbReference type="EMBL" id="NEN25741.1"/>
    </source>
</evidence>
<keyword evidence="1" id="KW-0433">Leucine-rich repeat</keyword>
<dbReference type="InterPro" id="IPR032675">
    <property type="entry name" value="LRR_dom_sf"/>
</dbReference>
<protein>
    <submittedName>
        <fullName evidence="5">T9SS type A sorting domain-containing protein</fullName>
    </submittedName>
</protein>
<keyword evidence="2" id="KW-0732">Signal</keyword>
<evidence type="ECO:0000256" key="2">
    <source>
        <dbReference type="ARBA" id="ARBA00022729"/>
    </source>
</evidence>
<organism evidence="5 6">
    <name type="scientific">Cryomorpha ignava</name>
    <dbReference type="NCBI Taxonomy" id="101383"/>
    <lineage>
        <taxon>Bacteria</taxon>
        <taxon>Pseudomonadati</taxon>
        <taxon>Bacteroidota</taxon>
        <taxon>Flavobacteriia</taxon>
        <taxon>Flavobacteriales</taxon>
        <taxon>Cryomorphaceae</taxon>
        <taxon>Cryomorpha</taxon>
    </lineage>
</organism>
<proteinExistence type="predicted"/>
<comment type="caution">
    <text evidence="5">The sequence shown here is derived from an EMBL/GenBank/DDBJ whole genome shotgun (WGS) entry which is preliminary data.</text>
</comment>
<dbReference type="InterPro" id="IPR052574">
    <property type="entry name" value="CDIRP"/>
</dbReference>
<dbReference type="PANTHER" id="PTHR47566">
    <property type="match status" value="1"/>
</dbReference>
<dbReference type="AlphaFoldDB" id="A0A7K3WXC5"/>
<evidence type="ECO:0000256" key="3">
    <source>
        <dbReference type="ARBA" id="ARBA00022737"/>
    </source>
</evidence>